<keyword evidence="1" id="KW-1133">Transmembrane helix</keyword>
<dbReference type="InterPro" id="IPR025444">
    <property type="entry name" value="Monooxy_af470"/>
</dbReference>
<gene>
    <name evidence="2" type="ORF">PT974_05542</name>
</gene>
<dbReference type="Pfam" id="PF13826">
    <property type="entry name" value="Monooxy_af470-like"/>
    <property type="match status" value="1"/>
</dbReference>
<proteinExistence type="predicted"/>
<name>A0ABR0SIZ3_9HYPO</name>
<sequence length="289" mass="32200">MNFQRHQPAIAGFPKLTPKQAGAIRFHIALRDNFTISTWLAFGAVLQGIVAFFFNPLYAVAPVLLLLSYRGAKTLLVTLGIMRNTQMDDVLMGKHSVQVPDRDGNAPTKPSQENISIIMLGARSNHPLGIFGPGHQEVATYFHRMLVDLGKNKEESGFLGSSAWVSATERTTANQLMTVCYFRTTEDVHRFAHGALHREGWNWWNSVVHKYPHLSIMHEMYNSPPGTWENIFVNFPLSGIGNIQTTIKIGGQDMKPIMDIGRGAVSTSKGRMGKNGRTADEAVYEKQYV</sequence>
<dbReference type="GO" id="GO:0004497">
    <property type="term" value="F:monooxygenase activity"/>
    <property type="evidence" value="ECO:0007669"/>
    <property type="project" value="UniProtKB-KW"/>
</dbReference>
<keyword evidence="1" id="KW-0812">Transmembrane</keyword>
<dbReference type="Proteomes" id="UP001338125">
    <property type="component" value="Unassembled WGS sequence"/>
</dbReference>
<feature type="transmembrane region" description="Helical" evidence="1">
    <location>
        <begin position="34"/>
        <end position="54"/>
    </location>
</feature>
<evidence type="ECO:0000256" key="1">
    <source>
        <dbReference type="SAM" id="Phobius"/>
    </source>
</evidence>
<evidence type="ECO:0000313" key="2">
    <source>
        <dbReference type="EMBL" id="KAK5992142.1"/>
    </source>
</evidence>
<dbReference type="SUPFAM" id="SSF54909">
    <property type="entry name" value="Dimeric alpha+beta barrel"/>
    <property type="match status" value="1"/>
</dbReference>
<accession>A0ABR0SIZ3</accession>
<keyword evidence="3" id="KW-1185">Reference proteome</keyword>
<evidence type="ECO:0000313" key="3">
    <source>
        <dbReference type="Proteomes" id="UP001338125"/>
    </source>
</evidence>
<keyword evidence="2" id="KW-0503">Monooxygenase</keyword>
<dbReference type="InterPro" id="IPR011008">
    <property type="entry name" value="Dimeric_a/b-barrel"/>
</dbReference>
<reference evidence="2 3" key="1">
    <citation type="submission" date="2024-01" db="EMBL/GenBank/DDBJ databases">
        <title>Complete genome of Cladobotryum mycophilum ATHUM6906.</title>
        <authorList>
            <person name="Christinaki A.C."/>
            <person name="Myridakis A.I."/>
            <person name="Kouvelis V.N."/>
        </authorList>
    </citation>
    <scope>NUCLEOTIDE SEQUENCE [LARGE SCALE GENOMIC DNA]</scope>
    <source>
        <strain evidence="2 3">ATHUM6906</strain>
    </source>
</reference>
<dbReference type="EMBL" id="JAVFKD010000012">
    <property type="protein sequence ID" value="KAK5992142.1"/>
    <property type="molecule type" value="Genomic_DNA"/>
</dbReference>
<protein>
    <submittedName>
        <fullName evidence="2">Monooxygenase</fullName>
    </submittedName>
</protein>
<organism evidence="2 3">
    <name type="scientific">Cladobotryum mycophilum</name>
    <dbReference type="NCBI Taxonomy" id="491253"/>
    <lineage>
        <taxon>Eukaryota</taxon>
        <taxon>Fungi</taxon>
        <taxon>Dikarya</taxon>
        <taxon>Ascomycota</taxon>
        <taxon>Pezizomycotina</taxon>
        <taxon>Sordariomycetes</taxon>
        <taxon>Hypocreomycetidae</taxon>
        <taxon>Hypocreales</taxon>
        <taxon>Hypocreaceae</taxon>
        <taxon>Cladobotryum</taxon>
    </lineage>
</organism>
<keyword evidence="2" id="KW-0560">Oxidoreductase</keyword>
<keyword evidence="1" id="KW-0472">Membrane</keyword>
<comment type="caution">
    <text evidence="2">The sequence shown here is derived from an EMBL/GenBank/DDBJ whole genome shotgun (WGS) entry which is preliminary data.</text>
</comment>